<evidence type="ECO:0000313" key="7">
    <source>
        <dbReference type="Ensembl" id="ENSCINP00000017956.3"/>
    </source>
</evidence>
<keyword evidence="3 5" id="KW-0442">Lipid degradation</keyword>
<keyword evidence="2 5" id="KW-0378">Hydrolase</keyword>
<dbReference type="HOGENOM" id="CLU_022501_0_0_1"/>
<organism evidence="7 8">
    <name type="scientific">Ciona intestinalis</name>
    <name type="common">Transparent sea squirt</name>
    <name type="synonym">Ascidia intestinalis</name>
    <dbReference type="NCBI Taxonomy" id="7719"/>
    <lineage>
        <taxon>Eukaryota</taxon>
        <taxon>Metazoa</taxon>
        <taxon>Chordata</taxon>
        <taxon>Tunicata</taxon>
        <taxon>Ascidiacea</taxon>
        <taxon>Phlebobranchia</taxon>
        <taxon>Cionidae</taxon>
        <taxon>Ciona</taxon>
    </lineage>
</organism>
<dbReference type="PANTHER" id="PTHR10272:SF0">
    <property type="entry name" value="PLATELET-ACTIVATING FACTOR ACETYLHYDROLASE"/>
    <property type="match status" value="1"/>
</dbReference>
<dbReference type="GeneTree" id="ENSGT00390000005233"/>
<evidence type="ECO:0000256" key="6">
    <source>
        <dbReference type="PIRSR" id="PIRSR018169-1"/>
    </source>
</evidence>
<reference evidence="7" key="3">
    <citation type="submission" date="2025-08" db="UniProtKB">
        <authorList>
            <consortium name="Ensembl"/>
        </authorList>
    </citation>
    <scope>IDENTIFICATION</scope>
</reference>
<dbReference type="Pfam" id="PF03403">
    <property type="entry name" value="PAF-AH_p_II"/>
    <property type="match status" value="1"/>
</dbReference>
<evidence type="ECO:0000256" key="1">
    <source>
        <dbReference type="ARBA" id="ARBA00013201"/>
    </source>
</evidence>
<dbReference type="EMBL" id="EAAA01002485">
    <property type="status" value="NOT_ANNOTATED_CDS"/>
    <property type="molecule type" value="Genomic_DNA"/>
</dbReference>
<dbReference type="InterPro" id="IPR029058">
    <property type="entry name" value="AB_hydrolase_fold"/>
</dbReference>
<name>F7BJ17_CIOIN</name>
<dbReference type="PIRSF" id="PIRSF018169">
    <property type="entry name" value="PAF_acetylhydrolase"/>
    <property type="match status" value="1"/>
</dbReference>
<sequence length="394" mass="43992">MTRVLPKPSGPYSVGCFDVSTKCGEDRCLFRLYYPTKPQEAVSSENPLWLPCKEYASGFTSFVNIPSFSWLFRWFFSSTRIPVSWNGDLQMPKSVQKLPVVLFSHGLGGIRTTYSNVCTDLASYGTLVASIEHSDKSASATYYLEEKVNLESGDSEKVVEKKWLPFHKVSGGEPAEHECRNKQVRHRAAECCKTLDILQLLNEGNLETVEGNENLHQFKNALDLEKCAVLGHSFGGGTAVAALSMDERFKVGIGLDSWMYPLDKTMYATINPVPFLFINSETFQWPSNVAKMRKLDSNTFNIEAQREIITLVGTSHHSQCDFPLLLRSHFFSKSIGISGTADPVGVAKLNNEIVRAFIGKHLGLEFGRDLESLIQENEDGIIRGSNLKLDESKI</sequence>
<feature type="active site" description="Nucleophile" evidence="6">
    <location>
        <position position="233"/>
    </location>
</feature>
<protein>
    <recommendedName>
        <fullName evidence="1 5">1-alkyl-2-acetylglycerophosphocholine esterase</fullName>
        <ecNumber evidence="1 5">3.1.1.47</ecNumber>
    </recommendedName>
</protein>
<dbReference type="InParanoid" id="F7BJ17"/>
<dbReference type="GO" id="GO:0016042">
    <property type="term" value="P:lipid catabolic process"/>
    <property type="evidence" value="ECO:0007669"/>
    <property type="project" value="UniProtKB-KW"/>
</dbReference>
<evidence type="ECO:0000313" key="8">
    <source>
        <dbReference type="Proteomes" id="UP000008144"/>
    </source>
</evidence>
<evidence type="ECO:0000256" key="5">
    <source>
        <dbReference type="PIRNR" id="PIRNR018169"/>
    </source>
</evidence>
<dbReference type="Gene3D" id="3.40.50.1820">
    <property type="entry name" value="alpha/beta hydrolase"/>
    <property type="match status" value="1"/>
</dbReference>
<dbReference type="EC" id="3.1.1.47" evidence="1 5"/>
<dbReference type="Proteomes" id="UP000008144">
    <property type="component" value="Chromosome 7"/>
</dbReference>
<evidence type="ECO:0000256" key="3">
    <source>
        <dbReference type="ARBA" id="ARBA00022963"/>
    </source>
</evidence>
<dbReference type="InterPro" id="IPR016715">
    <property type="entry name" value="PAF_acetylhydro_eukaryote"/>
</dbReference>
<dbReference type="STRING" id="7719.ENSCINP00000017956"/>
<proteinExistence type="predicted"/>
<dbReference type="OMA" id="DKWPIVV"/>
<evidence type="ECO:0000256" key="2">
    <source>
        <dbReference type="ARBA" id="ARBA00022801"/>
    </source>
</evidence>
<feature type="active site" description="Charge relay system" evidence="6">
    <location>
        <position position="256"/>
    </location>
</feature>
<evidence type="ECO:0000256" key="4">
    <source>
        <dbReference type="ARBA" id="ARBA00023098"/>
    </source>
</evidence>
<keyword evidence="4 5" id="KW-0443">Lipid metabolism</keyword>
<accession>F7BJ17</accession>
<dbReference type="SUPFAM" id="SSF53474">
    <property type="entry name" value="alpha/beta-Hydrolases"/>
    <property type="match status" value="1"/>
</dbReference>
<keyword evidence="8" id="KW-1185">Reference proteome</keyword>
<dbReference type="GO" id="GO:0003847">
    <property type="term" value="F:1-alkyl-2-acetylglycerophosphocholine esterase activity"/>
    <property type="evidence" value="ECO:0000318"/>
    <property type="project" value="GO_Central"/>
</dbReference>
<dbReference type="AlphaFoldDB" id="F7BJ17"/>
<reference evidence="7" key="2">
    <citation type="journal article" date="2008" name="Genome Biol.">
        <title>Improved genome assembly and evidence-based global gene model set for the chordate Ciona intestinalis: new insight into intron and operon populations.</title>
        <authorList>
            <person name="Satou Y."/>
            <person name="Mineta K."/>
            <person name="Ogasawara M."/>
            <person name="Sasakura Y."/>
            <person name="Shoguchi E."/>
            <person name="Ueno K."/>
            <person name="Yamada L."/>
            <person name="Matsumoto J."/>
            <person name="Wasserscheid J."/>
            <person name="Dewar K."/>
            <person name="Wiley G.B."/>
            <person name="Macmil S.L."/>
            <person name="Roe B.A."/>
            <person name="Zeller R.W."/>
            <person name="Hastings K.E."/>
            <person name="Lemaire P."/>
            <person name="Lindquist E."/>
            <person name="Endo T."/>
            <person name="Hotta K."/>
            <person name="Inaba K."/>
        </authorList>
    </citation>
    <scope>NUCLEOTIDE SEQUENCE [LARGE SCALE GENOMIC DNA]</scope>
    <source>
        <strain evidence="7">wild type</strain>
    </source>
</reference>
<reference evidence="8" key="1">
    <citation type="journal article" date="2002" name="Science">
        <title>The draft genome of Ciona intestinalis: insights into chordate and vertebrate origins.</title>
        <authorList>
            <person name="Dehal P."/>
            <person name="Satou Y."/>
            <person name="Campbell R.K."/>
            <person name="Chapman J."/>
            <person name="Degnan B."/>
            <person name="De Tomaso A."/>
            <person name="Davidson B."/>
            <person name="Di Gregorio A."/>
            <person name="Gelpke M."/>
            <person name="Goodstein D.M."/>
            <person name="Harafuji N."/>
            <person name="Hastings K.E."/>
            <person name="Ho I."/>
            <person name="Hotta K."/>
            <person name="Huang W."/>
            <person name="Kawashima T."/>
            <person name="Lemaire P."/>
            <person name="Martinez D."/>
            <person name="Meinertzhagen I.A."/>
            <person name="Necula S."/>
            <person name="Nonaka M."/>
            <person name="Putnam N."/>
            <person name="Rash S."/>
            <person name="Saiga H."/>
            <person name="Satake M."/>
            <person name="Terry A."/>
            <person name="Yamada L."/>
            <person name="Wang H.G."/>
            <person name="Awazu S."/>
            <person name="Azumi K."/>
            <person name="Boore J."/>
            <person name="Branno M."/>
            <person name="Chin-Bow S."/>
            <person name="DeSantis R."/>
            <person name="Doyle S."/>
            <person name="Francino P."/>
            <person name="Keys D.N."/>
            <person name="Haga S."/>
            <person name="Hayashi H."/>
            <person name="Hino K."/>
            <person name="Imai K.S."/>
            <person name="Inaba K."/>
            <person name="Kano S."/>
            <person name="Kobayashi K."/>
            <person name="Kobayashi M."/>
            <person name="Lee B.I."/>
            <person name="Makabe K.W."/>
            <person name="Manohar C."/>
            <person name="Matassi G."/>
            <person name="Medina M."/>
            <person name="Mochizuki Y."/>
            <person name="Mount S."/>
            <person name="Morishita T."/>
            <person name="Miura S."/>
            <person name="Nakayama A."/>
            <person name="Nishizaka S."/>
            <person name="Nomoto H."/>
            <person name="Ohta F."/>
            <person name="Oishi K."/>
            <person name="Rigoutsos I."/>
            <person name="Sano M."/>
            <person name="Sasaki A."/>
            <person name="Sasakura Y."/>
            <person name="Shoguchi E."/>
            <person name="Shin-i T."/>
            <person name="Spagnuolo A."/>
            <person name="Stainier D."/>
            <person name="Suzuki M.M."/>
            <person name="Tassy O."/>
            <person name="Takatori N."/>
            <person name="Tokuoka M."/>
            <person name="Yagi K."/>
            <person name="Yoshizaki F."/>
            <person name="Wada S."/>
            <person name="Zhang C."/>
            <person name="Hyatt P.D."/>
            <person name="Larimer F."/>
            <person name="Detter C."/>
            <person name="Doggett N."/>
            <person name="Glavina T."/>
            <person name="Hawkins T."/>
            <person name="Richardson P."/>
            <person name="Lucas S."/>
            <person name="Kohara Y."/>
            <person name="Levine M."/>
            <person name="Satoh N."/>
            <person name="Rokhsar D.S."/>
        </authorList>
    </citation>
    <scope>NUCLEOTIDE SEQUENCE [LARGE SCALE GENOMIC DNA]</scope>
</reference>
<feature type="active site" description="Charge relay system" evidence="6">
    <location>
        <position position="316"/>
    </location>
</feature>
<dbReference type="PANTHER" id="PTHR10272">
    <property type="entry name" value="PLATELET-ACTIVATING FACTOR ACETYLHYDROLASE"/>
    <property type="match status" value="1"/>
</dbReference>
<comment type="catalytic activity">
    <reaction evidence="5">
        <text>a 1-O-alkyl-2-acetyl-sn-glycero-3-phosphocholine + H2O = a 1-O-alkyl-sn-glycero-3-phosphocholine + acetate + H(+)</text>
        <dbReference type="Rhea" id="RHEA:17777"/>
        <dbReference type="ChEBI" id="CHEBI:15377"/>
        <dbReference type="ChEBI" id="CHEBI:15378"/>
        <dbReference type="ChEBI" id="CHEBI:30089"/>
        <dbReference type="ChEBI" id="CHEBI:30909"/>
        <dbReference type="ChEBI" id="CHEBI:36707"/>
        <dbReference type="EC" id="3.1.1.47"/>
    </reaction>
</comment>
<dbReference type="Ensembl" id="ENSCINT00000017956.3">
    <property type="protein sequence ID" value="ENSCINP00000017956.3"/>
    <property type="gene ID" value="ENSCING00000008821.3"/>
</dbReference>
<dbReference type="FunFam" id="3.40.50.1820:FF:000313">
    <property type="entry name" value="1-alkyl-2-acetylglycerophosphocholine esterase"/>
    <property type="match status" value="1"/>
</dbReference>
<reference evidence="7" key="4">
    <citation type="submission" date="2025-09" db="UniProtKB">
        <authorList>
            <consortium name="Ensembl"/>
        </authorList>
    </citation>
    <scope>IDENTIFICATION</scope>
</reference>